<evidence type="ECO:0000256" key="1">
    <source>
        <dbReference type="ARBA" id="ARBA00004141"/>
    </source>
</evidence>
<evidence type="ECO:0000256" key="9">
    <source>
        <dbReference type="RuleBase" id="RU000488"/>
    </source>
</evidence>
<feature type="repeat" description="Solcar" evidence="8">
    <location>
        <begin position="93"/>
        <end position="174"/>
    </location>
</feature>
<comment type="similarity">
    <text evidence="2 9">Belongs to the mitochondrial carrier (TC 2.A.29) family.</text>
</comment>
<accession>A0A1R2C487</accession>
<dbReference type="EMBL" id="MPUH01000289">
    <property type="protein sequence ID" value="OMJ83844.1"/>
    <property type="molecule type" value="Genomic_DNA"/>
</dbReference>
<dbReference type="AlphaFoldDB" id="A0A1R2C487"/>
<dbReference type="GO" id="GO:0055085">
    <property type="term" value="P:transmembrane transport"/>
    <property type="evidence" value="ECO:0007669"/>
    <property type="project" value="InterPro"/>
</dbReference>
<feature type="transmembrane region" description="Helical" evidence="10">
    <location>
        <begin position="180"/>
        <end position="202"/>
    </location>
</feature>
<evidence type="ECO:0000256" key="7">
    <source>
        <dbReference type="ARBA" id="ARBA00023136"/>
    </source>
</evidence>
<dbReference type="Pfam" id="PF00153">
    <property type="entry name" value="Mito_carr"/>
    <property type="match status" value="3"/>
</dbReference>
<evidence type="ECO:0000256" key="2">
    <source>
        <dbReference type="ARBA" id="ARBA00006375"/>
    </source>
</evidence>
<dbReference type="Proteomes" id="UP000187209">
    <property type="component" value="Unassembled WGS sequence"/>
</dbReference>
<sequence length="283" mass="32432">MEENLVHGISGALSSTVATVFLHPFESLRTKMQAEVSSVYFLDYLKKVYKQDGLKGVYSGFSSNIISIAISYAMYFFSYKYLKTMILRKKINLSIIDEMYTSFISSVIVIVFNTPLWTINSRLMKDKSKSLREIFYQILYNEGPGAFFKGMSLSVLLAINPVIQYTFYEFLKKKLHAKNLIQYFFMGAVSKFIATVFTYPILTLRTRHQLNENENKSLVYEMIQILRCDFATNVQSLTNLYNGFFTKAIQTVLNSAIILTLHEKITKALSDMLLKSPQVVAAN</sequence>
<dbReference type="Gene3D" id="1.50.40.10">
    <property type="entry name" value="Mitochondrial carrier domain"/>
    <property type="match status" value="1"/>
</dbReference>
<dbReference type="InterPro" id="IPR023395">
    <property type="entry name" value="MCP_dom_sf"/>
</dbReference>
<dbReference type="PROSITE" id="PS50920">
    <property type="entry name" value="SOLCAR"/>
    <property type="match status" value="3"/>
</dbReference>
<dbReference type="GO" id="GO:0016020">
    <property type="term" value="C:membrane"/>
    <property type="evidence" value="ECO:0007669"/>
    <property type="project" value="UniProtKB-SubCell"/>
</dbReference>
<keyword evidence="7 8" id="KW-0472">Membrane</keyword>
<proteinExistence type="inferred from homology"/>
<dbReference type="OrthoDB" id="428293at2759"/>
<reference evidence="11 12" key="1">
    <citation type="submission" date="2016-11" db="EMBL/GenBank/DDBJ databases">
        <title>The macronuclear genome of Stentor coeruleus: a giant cell with tiny introns.</title>
        <authorList>
            <person name="Slabodnick M."/>
            <person name="Ruby J.G."/>
            <person name="Reiff S.B."/>
            <person name="Swart E.C."/>
            <person name="Gosai S."/>
            <person name="Prabakaran S."/>
            <person name="Witkowska E."/>
            <person name="Larue G.E."/>
            <person name="Fisher S."/>
            <person name="Freeman R.M."/>
            <person name="Gunawardena J."/>
            <person name="Chu W."/>
            <person name="Stover N.A."/>
            <person name="Gregory B.D."/>
            <person name="Nowacki M."/>
            <person name="Derisi J."/>
            <person name="Roy S.W."/>
            <person name="Marshall W.F."/>
            <person name="Sood P."/>
        </authorList>
    </citation>
    <scope>NUCLEOTIDE SEQUENCE [LARGE SCALE GENOMIC DNA]</scope>
    <source>
        <strain evidence="11">WM001</strain>
    </source>
</reference>
<keyword evidence="3 9" id="KW-0813">Transport</keyword>
<gene>
    <name evidence="11" type="ORF">SteCoe_15143</name>
</gene>
<feature type="transmembrane region" description="Helical" evidence="10">
    <location>
        <begin position="146"/>
        <end position="168"/>
    </location>
</feature>
<feature type="transmembrane region" description="Helical" evidence="10">
    <location>
        <begin position="57"/>
        <end position="78"/>
    </location>
</feature>
<evidence type="ECO:0000256" key="10">
    <source>
        <dbReference type="SAM" id="Phobius"/>
    </source>
</evidence>
<evidence type="ECO:0000256" key="8">
    <source>
        <dbReference type="PROSITE-ProRule" id="PRU00282"/>
    </source>
</evidence>
<keyword evidence="4 8" id="KW-0812">Transmembrane</keyword>
<dbReference type="GO" id="GO:0006862">
    <property type="term" value="P:nucleotide transport"/>
    <property type="evidence" value="ECO:0007669"/>
    <property type="project" value="InterPro"/>
</dbReference>
<protein>
    <submittedName>
        <fullName evidence="11">Uncharacterized protein</fullName>
    </submittedName>
</protein>
<dbReference type="PANTHER" id="PTHR45683">
    <property type="entry name" value="MITOCHONDRIAL NICOTINAMIDE ADENINE DINUCLEOTIDE TRANSPORTER 1-RELATED-RELATED"/>
    <property type="match status" value="1"/>
</dbReference>
<evidence type="ECO:0000313" key="12">
    <source>
        <dbReference type="Proteomes" id="UP000187209"/>
    </source>
</evidence>
<evidence type="ECO:0000256" key="6">
    <source>
        <dbReference type="ARBA" id="ARBA00022989"/>
    </source>
</evidence>
<keyword evidence="5" id="KW-0677">Repeat</keyword>
<dbReference type="InterPro" id="IPR018108">
    <property type="entry name" value="MCP_transmembrane"/>
</dbReference>
<evidence type="ECO:0000256" key="3">
    <source>
        <dbReference type="ARBA" id="ARBA00022448"/>
    </source>
</evidence>
<evidence type="ECO:0000256" key="5">
    <source>
        <dbReference type="ARBA" id="ARBA00022737"/>
    </source>
</evidence>
<keyword evidence="12" id="KW-1185">Reference proteome</keyword>
<evidence type="ECO:0000256" key="4">
    <source>
        <dbReference type="ARBA" id="ARBA00022692"/>
    </source>
</evidence>
<feature type="repeat" description="Solcar" evidence="8">
    <location>
        <begin position="2"/>
        <end position="85"/>
    </location>
</feature>
<evidence type="ECO:0000313" key="11">
    <source>
        <dbReference type="EMBL" id="OMJ83844.1"/>
    </source>
</evidence>
<comment type="caution">
    <text evidence="11">The sequence shown here is derived from an EMBL/GenBank/DDBJ whole genome shotgun (WGS) entry which is preliminary data.</text>
</comment>
<dbReference type="SUPFAM" id="SSF103506">
    <property type="entry name" value="Mitochondrial carrier"/>
    <property type="match status" value="1"/>
</dbReference>
<feature type="transmembrane region" description="Helical" evidence="10">
    <location>
        <begin position="99"/>
        <end position="119"/>
    </location>
</feature>
<feature type="repeat" description="Solcar" evidence="8">
    <location>
        <begin position="178"/>
        <end position="268"/>
    </location>
</feature>
<comment type="subcellular location">
    <subcellularLocation>
        <location evidence="1">Membrane</location>
        <topology evidence="1">Multi-pass membrane protein</topology>
    </subcellularLocation>
</comment>
<organism evidence="11 12">
    <name type="scientific">Stentor coeruleus</name>
    <dbReference type="NCBI Taxonomy" id="5963"/>
    <lineage>
        <taxon>Eukaryota</taxon>
        <taxon>Sar</taxon>
        <taxon>Alveolata</taxon>
        <taxon>Ciliophora</taxon>
        <taxon>Postciliodesmatophora</taxon>
        <taxon>Heterotrichea</taxon>
        <taxon>Heterotrichida</taxon>
        <taxon>Stentoridae</taxon>
        <taxon>Stentor</taxon>
    </lineage>
</organism>
<name>A0A1R2C487_9CILI</name>
<dbReference type="InterPro" id="IPR044712">
    <property type="entry name" value="SLC25A32-like"/>
</dbReference>
<keyword evidence="6 10" id="KW-1133">Transmembrane helix</keyword>